<keyword evidence="1" id="KW-0732">Signal</keyword>
<feature type="chain" id="PRO_5004845693" evidence="1">
    <location>
        <begin position="28"/>
        <end position="67"/>
    </location>
</feature>
<sequence length="67" mass="7509">MKYQLNLKRRIFLPVILLLASACVNHISEENEITDNAHIPLRISGGIKTRVADNKFQEGDEVGLFAS</sequence>
<organism evidence="2 3">
    <name type="scientific">Bacteroides pyogenes JCM 6292</name>
    <dbReference type="NCBI Taxonomy" id="1235809"/>
    <lineage>
        <taxon>Bacteria</taxon>
        <taxon>Pseudomonadati</taxon>
        <taxon>Bacteroidota</taxon>
        <taxon>Bacteroidia</taxon>
        <taxon>Bacteroidales</taxon>
        <taxon>Bacteroidaceae</taxon>
        <taxon>Bacteroides</taxon>
    </lineage>
</organism>
<protein>
    <submittedName>
        <fullName evidence="2">Uncharacterized protein</fullName>
    </submittedName>
</protein>
<evidence type="ECO:0000256" key="1">
    <source>
        <dbReference type="SAM" id="SignalP"/>
    </source>
</evidence>
<dbReference type="PROSITE" id="PS51257">
    <property type="entry name" value="PROKAR_LIPOPROTEIN"/>
    <property type="match status" value="1"/>
</dbReference>
<evidence type="ECO:0000313" key="2">
    <source>
        <dbReference type="EMBL" id="GAE14054.1"/>
    </source>
</evidence>
<gene>
    <name evidence="2" type="ORF">JCM6292_132</name>
</gene>
<reference evidence="2 3" key="1">
    <citation type="journal article" date="2014" name="Genome Announc.">
        <title>Draft Genome Sequences of Three Strains of Bacteroides pyogenes Isolated from a Cat and Swine.</title>
        <authorList>
            <person name="Sakamoto M."/>
            <person name="Oshima K."/>
            <person name="Suda W."/>
            <person name="Kitamura K."/>
            <person name="Iida T."/>
            <person name="Hattori M."/>
            <person name="Ohkuma M."/>
        </authorList>
    </citation>
    <scope>NUCLEOTIDE SEQUENCE [LARGE SCALE GENOMIC DNA]</scope>
    <source>
        <strain evidence="2 3">JCM 6292</strain>
    </source>
</reference>
<feature type="signal peptide" evidence="1">
    <location>
        <begin position="1"/>
        <end position="27"/>
    </location>
</feature>
<dbReference type="CDD" id="cd13120">
    <property type="entry name" value="BF2867_like_N"/>
    <property type="match status" value="1"/>
</dbReference>
<name>W4P4J8_9BACE</name>
<comment type="caution">
    <text evidence="2">The sequence shown here is derived from an EMBL/GenBank/DDBJ whole genome shotgun (WGS) entry which is preliminary data.</text>
</comment>
<dbReference type="AlphaFoldDB" id="W4P4J8"/>
<accession>W4P4J8</accession>
<dbReference type="Proteomes" id="UP000018861">
    <property type="component" value="Unassembled WGS sequence"/>
</dbReference>
<proteinExistence type="predicted"/>
<evidence type="ECO:0000313" key="3">
    <source>
        <dbReference type="Proteomes" id="UP000018861"/>
    </source>
</evidence>
<dbReference type="EMBL" id="BAIQ01000001">
    <property type="protein sequence ID" value="GAE14054.1"/>
    <property type="molecule type" value="Genomic_DNA"/>
</dbReference>